<evidence type="ECO:0000313" key="3">
    <source>
        <dbReference type="Proteomes" id="UP001221898"/>
    </source>
</evidence>
<sequence length="138" mass="15223">MESPSSHRRMKQRWGAGVSASLGLQPSSRFCTGEPFCREPDETGDLSDAASRDGKVKRRMGGNVPKAEWSPSVNRRVHSAQRFYPGQLGINGEACPSRDESSEARCLARVFQRRGIAPVSWKPRCVSGPVRHAPDQCQ</sequence>
<dbReference type="Proteomes" id="UP001221898">
    <property type="component" value="Unassembled WGS sequence"/>
</dbReference>
<name>A0AAD7W701_9TELE</name>
<keyword evidence="3" id="KW-1185">Reference proteome</keyword>
<gene>
    <name evidence="2" type="ORF">AAFF_G00183250</name>
</gene>
<organism evidence="2 3">
    <name type="scientific">Aldrovandia affinis</name>
    <dbReference type="NCBI Taxonomy" id="143900"/>
    <lineage>
        <taxon>Eukaryota</taxon>
        <taxon>Metazoa</taxon>
        <taxon>Chordata</taxon>
        <taxon>Craniata</taxon>
        <taxon>Vertebrata</taxon>
        <taxon>Euteleostomi</taxon>
        <taxon>Actinopterygii</taxon>
        <taxon>Neopterygii</taxon>
        <taxon>Teleostei</taxon>
        <taxon>Notacanthiformes</taxon>
        <taxon>Halosauridae</taxon>
        <taxon>Aldrovandia</taxon>
    </lineage>
</organism>
<comment type="caution">
    <text evidence="2">The sequence shown here is derived from an EMBL/GenBank/DDBJ whole genome shotgun (WGS) entry which is preliminary data.</text>
</comment>
<evidence type="ECO:0000313" key="2">
    <source>
        <dbReference type="EMBL" id="KAJ8385725.1"/>
    </source>
</evidence>
<feature type="region of interest" description="Disordered" evidence="1">
    <location>
        <begin position="33"/>
        <end position="71"/>
    </location>
</feature>
<evidence type="ECO:0000256" key="1">
    <source>
        <dbReference type="SAM" id="MobiDB-lite"/>
    </source>
</evidence>
<reference evidence="2" key="1">
    <citation type="journal article" date="2023" name="Science">
        <title>Genome structures resolve the early diversification of teleost fishes.</title>
        <authorList>
            <person name="Parey E."/>
            <person name="Louis A."/>
            <person name="Montfort J."/>
            <person name="Bouchez O."/>
            <person name="Roques C."/>
            <person name="Iampietro C."/>
            <person name="Lluch J."/>
            <person name="Castinel A."/>
            <person name="Donnadieu C."/>
            <person name="Desvignes T."/>
            <person name="Floi Bucao C."/>
            <person name="Jouanno E."/>
            <person name="Wen M."/>
            <person name="Mejri S."/>
            <person name="Dirks R."/>
            <person name="Jansen H."/>
            <person name="Henkel C."/>
            <person name="Chen W.J."/>
            <person name="Zahm M."/>
            <person name="Cabau C."/>
            <person name="Klopp C."/>
            <person name="Thompson A.W."/>
            <person name="Robinson-Rechavi M."/>
            <person name="Braasch I."/>
            <person name="Lecointre G."/>
            <person name="Bobe J."/>
            <person name="Postlethwait J.H."/>
            <person name="Berthelot C."/>
            <person name="Roest Crollius H."/>
            <person name="Guiguen Y."/>
        </authorList>
    </citation>
    <scope>NUCLEOTIDE SEQUENCE</scope>
    <source>
        <strain evidence="2">NC1722</strain>
    </source>
</reference>
<protein>
    <submittedName>
        <fullName evidence="2">Uncharacterized protein</fullName>
    </submittedName>
</protein>
<dbReference type="AlphaFoldDB" id="A0AAD7W701"/>
<accession>A0AAD7W701</accession>
<dbReference type="EMBL" id="JAINUG010000243">
    <property type="protein sequence ID" value="KAJ8385725.1"/>
    <property type="molecule type" value="Genomic_DNA"/>
</dbReference>
<proteinExistence type="predicted"/>